<reference evidence="5 6" key="1">
    <citation type="journal article" date="2013" name="Genome Biol.">
        <title>Draft genome of the mountain pine beetle, Dendroctonus ponderosae Hopkins, a major forest pest.</title>
        <authorList>
            <person name="Keeling C.I."/>
            <person name="Yuen M.M."/>
            <person name="Liao N.Y."/>
            <person name="Docking T.R."/>
            <person name="Chan S.K."/>
            <person name="Taylor G.A."/>
            <person name="Palmquist D.L."/>
            <person name="Jackman S.D."/>
            <person name="Nguyen A."/>
            <person name="Li M."/>
            <person name="Henderson H."/>
            <person name="Janes J.K."/>
            <person name="Zhao Y."/>
            <person name="Pandoh P."/>
            <person name="Moore R."/>
            <person name="Sperling F.A."/>
            <person name="Huber D.P."/>
            <person name="Birol I."/>
            <person name="Jones S.J."/>
            <person name="Bohlmann J."/>
        </authorList>
    </citation>
    <scope>NUCLEOTIDE SEQUENCE</scope>
</reference>
<evidence type="ECO:0000256" key="3">
    <source>
        <dbReference type="SAM" id="MobiDB-lite"/>
    </source>
</evidence>
<evidence type="ECO:0000256" key="2">
    <source>
        <dbReference type="SAM" id="Coils"/>
    </source>
</evidence>
<evidence type="ECO:0000259" key="4">
    <source>
        <dbReference type="Pfam" id="PF15035"/>
    </source>
</evidence>
<feature type="coiled-coil region" evidence="2">
    <location>
        <begin position="188"/>
        <end position="215"/>
    </location>
</feature>
<name>U4UL80_DENPD</name>
<evidence type="ECO:0000313" key="6">
    <source>
        <dbReference type="Proteomes" id="UP000030742"/>
    </source>
</evidence>
<dbReference type="STRING" id="77166.U4UL80"/>
<feature type="coiled-coil region" evidence="2">
    <location>
        <begin position="601"/>
        <end position="964"/>
    </location>
</feature>
<evidence type="ECO:0000313" key="5">
    <source>
        <dbReference type="EMBL" id="ERL93852.1"/>
    </source>
</evidence>
<gene>
    <name evidence="5" type="ORF">D910_11138</name>
</gene>
<feature type="coiled-coil region" evidence="2">
    <location>
        <begin position="460"/>
        <end position="564"/>
    </location>
</feature>
<feature type="domain" description="Rootletin-like coiled-coil" evidence="4">
    <location>
        <begin position="62"/>
        <end position="268"/>
    </location>
</feature>
<dbReference type="InterPro" id="IPR055167">
    <property type="entry name" value="Rootletin-like_CC"/>
</dbReference>
<feature type="coiled-coil region" evidence="2">
    <location>
        <begin position="325"/>
        <end position="376"/>
    </location>
</feature>
<dbReference type="Proteomes" id="UP000030742">
    <property type="component" value="Unassembled WGS sequence"/>
</dbReference>
<accession>U4UL80</accession>
<evidence type="ECO:0000256" key="1">
    <source>
        <dbReference type="ARBA" id="ARBA00023054"/>
    </source>
</evidence>
<sequence>MERRRPPIYRPRSRTETSSVSGTRTDSGRLRGDGGGGSSDEDLNRQQQDLRQRLQEEAALYRKRLETYKQAQQNQAALVSRLQAKVLQYKQRCADLESQMAECLDQPASLKAYASMPPPSRTSTGLGSEASGSALELAQQHLREVQEERITDLDGALQRLFDERKRSEKLLQLNRVLREQLEESHSTNEMLTTDLQKLTNDFETLREEMLIKEDEWKDEEQAFNDYYSTEHNRLLNLWRDVVSVKRHFMDIQSNTERDLIKIKAEVSDLGREMLMACSRMDSNVFAENIINARTKQTAKDSVELPHIEAELETLKMDKIKYETELQMKDDRIQQLIRDIQNLEDRCVESDQNVSQVVKMQEEMEILESALRDIAQALIQDAETKDPEILQATHLHLSASTPVPQKSPRRSGRGLAAPTAFAESTISAVQAALHKYQSYIHELQVKLQSNKEQLLLVRKQFENSENSNAALEKRAKELVAQLDDSRAQCAQVIQERDHLHQSIDALKSDKAQLDRSRVDLNSMLDSLNQDYDKLAKAHSKLQKELDSNYQEKVFLQAEVERLNQEADLREITLRGEEDRRIREELLTVREELHKACLSHDLLEQQKLEADSLISSLEKVKQDYEHQLGQLLGESSNVQDSLVKKETIAANLEIDKKKLQDDLKKLEDEKAALQAQCSDHQSDIQSLRKELLQAEQHRLDLESDKVSLSEKCKFLDIEKGKTEMELNQVTRERNDLSNQLTVMGRKRDALNEELMRSRQKLEQANETSARINRNLEELVKECEDKQCTMDAMDKEIQRIQELLAAVRSEKEALEAVLFDTQTNLETSEDKKTQLEKDVQELLLKQEQFKCQVTKLSKELERSEKKCAEIKSSMAHQAGNKEVEFKQTVEKLRQQNEDNVKKLTEEREKIRVCLEKRLQQSMQQLSSEKNAEIQQQSDRIEALQNHIDNLCQQHEELMLRAENDKQQALLIGEFFHFSSSLSEVYLSEHENGNCFHFMAICVTKNVGI</sequence>
<feature type="region of interest" description="Disordered" evidence="3">
    <location>
        <begin position="1"/>
        <end position="48"/>
    </location>
</feature>
<dbReference type="Gene3D" id="1.20.5.1160">
    <property type="entry name" value="Vasodilator-stimulated phosphoprotein"/>
    <property type="match status" value="1"/>
</dbReference>
<dbReference type="Gene3D" id="1.10.287.1490">
    <property type="match status" value="1"/>
</dbReference>
<keyword evidence="1 2" id="KW-0175">Coiled coil</keyword>
<dbReference type="EMBL" id="KB632375">
    <property type="protein sequence ID" value="ERL93852.1"/>
    <property type="molecule type" value="Genomic_DNA"/>
</dbReference>
<organism evidence="5 6">
    <name type="scientific">Dendroctonus ponderosae</name>
    <name type="common">Mountain pine beetle</name>
    <dbReference type="NCBI Taxonomy" id="77166"/>
    <lineage>
        <taxon>Eukaryota</taxon>
        <taxon>Metazoa</taxon>
        <taxon>Ecdysozoa</taxon>
        <taxon>Arthropoda</taxon>
        <taxon>Hexapoda</taxon>
        <taxon>Insecta</taxon>
        <taxon>Pterygota</taxon>
        <taxon>Neoptera</taxon>
        <taxon>Endopterygota</taxon>
        <taxon>Coleoptera</taxon>
        <taxon>Polyphaga</taxon>
        <taxon>Cucujiformia</taxon>
        <taxon>Curculionidae</taxon>
        <taxon>Scolytinae</taxon>
        <taxon>Dendroctonus</taxon>
    </lineage>
</organism>
<proteinExistence type="predicted"/>
<dbReference type="AlphaFoldDB" id="U4UL80"/>
<dbReference type="OrthoDB" id="3549872at2759"/>
<dbReference type="Pfam" id="PF15035">
    <property type="entry name" value="Rootletin"/>
    <property type="match status" value="1"/>
</dbReference>
<protein>
    <recommendedName>
        <fullName evidence="4">Rootletin-like coiled-coil domain-containing protein</fullName>
    </recommendedName>
</protein>